<dbReference type="Pfam" id="PF07969">
    <property type="entry name" value="Amidohydro_3"/>
    <property type="match status" value="1"/>
</dbReference>
<gene>
    <name evidence="3" type="ORF">KCTCHS21_61770</name>
</gene>
<reference evidence="3 4" key="1">
    <citation type="submission" date="2019-01" db="EMBL/GenBank/DDBJ databases">
        <title>Complete genome sequence of Cohnella hallensis HS21 isolated from Korean fir (Abies koreana) rhizospheric soil.</title>
        <authorList>
            <person name="Jiang L."/>
            <person name="Kang S.W."/>
            <person name="Kim S."/>
            <person name="Jung J."/>
            <person name="Kim C.Y."/>
            <person name="Kim D.H."/>
            <person name="Kim S.W."/>
            <person name="Lee J."/>
        </authorList>
    </citation>
    <scope>NUCLEOTIDE SEQUENCE [LARGE SCALE GENOMIC DNA]</scope>
    <source>
        <strain evidence="3 4">HS21</strain>
    </source>
</reference>
<evidence type="ECO:0000259" key="2">
    <source>
        <dbReference type="Pfam" id="PF07969"/>
    </source>
</evidence>
<dbReference type="InterPro" id="IPR013108">
    <property type="entry name" value="Amidohydro_3"/>
</dbReference>
<feature type="domain" description="Amidohydrolase 3" evidence="2">
    <location>
        <begin position="407"/>
        <end position="514"/>
    </location>
</feature>
<dbReference type="PANTHER" id="PTHR11647:SF1">
    <property type="entry name" value="COLLAPSIN RESPONSE MEDIATOR PROTEIN"/>
    <property type="match status" value="1"/>
</dbReference>
<dbReference type="OrthoDB" id="9775607at2"/>
<dbReference type="GO" id="GO:0016810">
    <property type="term" value="F:hydrolase activity, acting on carbon-nitrogen (but not peptide) bonds"/>
    <property type="evidence" value="ECO:0007669"/>
    <property type="project" value="InterPro"/>
</dbReference>
<organism evidence="3 4">
    <name type="scientific">Cohnella abietis</name>
    <dbReference type="NCBI Taxonomy" id="2507935"/>
    <lineage>
        <taxon>Bacteria</taxon>
        <taxon>Bacillati</taxon>
        <taxon>Bacillota</taxon>
        <taxon>Bacilli</taxon>
        <taxon>Bacillales</taxon>
        <taxon>Paenibacillaceae</taxon>
        <taxon>Cohnella</taxon>
    </lineage>
</organism>
<protein>
    <recommendedName>
        <fullName evidence="2">Amidohydrolase 3 domain-containing protein</fullName>
    </recommendedName>
</protein>
<feature type="region of interest" description="Disordered" evidence="1">
    <location>
        <begin position="42"/>
        <end position="69"/>
    </location>
</feature>
<dbReference type="KEGG" id="cohn:KCTCHS21_61770"/>
<dbReference type="InterPro" id="IPR032466">
    <property type="entry name" value="Metal_Hydrolase"/>
</dbReference>
<evidence type="ECO:0000256" key="1">
    <source>
        <dbReference type="SAM" id="MobiDB-lite"/>
    </source>
</evidence>
<accession>A0A3T1DFL9</accession>
<evidence type="ECO:0000313" key="3">
    <source>
        <dbReference type="EMBL" id="BBI36778.1"/>
    </source>
</evidence>
<dbReference type="RefSeq" id="WP_130616248.1">
    <property type="nucleotide sequence ID" value="NZ_AP019400.1"/>
</dbReference>
<dbReference type="Gene3D" id="2.30.40.10">
    <property type="entry name" value="Urease, subunit C, domain 1"/>
    <property type="match status" value="2"/>
</dbReference>
<keyword evidence="4" id="KW-1185">Reference proteome</keyword>
<dbReference type="EMBL" id="AP019400">
    <property type="protein sequence ID" value="BBI36778.1"/>
    <property type="molecule type" value="Genomic_DNA"/>
</dbReference>
<dbReference type="Gene3D" id="3.20.20.140">
    <property type="entry name" value="Metal-dependent hydrolases"/>
    <property type="match status" value="1"/>
</dbReference>
<proteinExistence type="predicted"/>
<dbReference type="PANTHER" id="PTHR11647">
    <property type="entry name" value="HYDRANTOINASE/DIHYDROPYRIMIDINASE FAMILY MEMBER"/>
    <property type="match status" value="1"/>
</dbReference>
<dbReference type="InterPro" id="IPR050378">
    <property type="entry name" value="Metallo-dep_Hydrolases_sf"/>
</dbReference>
<dbReference type="SUPFAM" id="SSF51338">
    <property type="entry name" value="Composite domain of metallo-dependent hydrolases"/>
    <property type="match status" value="1"/>
</dbReference>
<sequence length="655" mass="71909">MSYNQRKPRNRKRFPILVFFALVIIAGGVWAGTALFGGGKDPDPSLSGPSANSTHSKGAAKPSGDPSAPVAEEVVLDQPTSSELDKVYDIVISNGRVINPETKLDREGLNVAIQGSQIMLVTDQKLKGKREIDATGLVVSPGFIDNLSYDPNPVGVWNKIADGVTTNIAMHGGTSSPEKWYPYYVRNRTPVHFGASFFYTQARNQFKLSRYDTAKPEQTQTLVNQAEKALNNGALGISFSLEYVPGVNDKEILPLMKLAHEYNVPVYFHARYSDMQEPGTNIDALNELIGYARASGAAVHIDHINSTGGTFSMTQSLKMVSDAIAEGLDITSCIYPYDYWGTYLNSARFDEGWQERFRITYNDLQIAGTKERLTAETFRKYQQQGKLAVAYAIPKQDVIDSIKAPYVMIGSDAILEPGFNNHPRASGTFARTVGLYVRKEGVISLSDAIAKMSLMPAQRLEKQSPALQKKGRIAKGMDADIVVFDYDKISDMSTVDKPEIVSAGIEYVLVDGQVALDGEGIHKDIRAGQPMKSEFLRVKAGGATLLWESSQVPVVEYRSANYVDIEELNAHGYTVTWDKVKHQATASGGAKSTEVSIPKPEVGQLMLERGYTLVWDDGVQSELLSIGDRNYVSLSALKAHGWKLNKDGNQLTLNK</sequence>
<dbReference type="Proteomes" id="UP000289856">
    <property type="component" value="Chromosome"/>
</dbReference>
<dbReference type="InterPro" id="IPR011059">
    <property type="entry name" value="Metal-dep_hydrolase_composite"/>
</dbReference>
<name>A0A3T1DFL9_9BACL</name>
<dbReference type="SUPFAM" id="SSF51556">
    <property type="entry name" value="Metallo-dependent hydrolases"/>
    <property type="match status" value="1"/>
</dbReference>
<dbReference type="AlphaFoldDB" id="A0A3T1DFL9"/>
<dbReference type="NCBIfam" id="NF006560">
    <property type="entry name" value="PRK09061.1"/>
    <property type="match status" value="1"/>
</dbReference>
<evidence type="ECO:0000313" key="4">
    <source>
        <dbReference type="Proteomes" id="UP000289856"/>
    </source>
</evidence>
<feature type="compositionally biased region" description="Polar residues" evidence="1">
    <location>
        <begin position="47"/>
        <end position="56"/>
    </location>
</feature>